<dbReference type="KEGG" id="slr:L21SP2_1038"/>
<dbReference type="AlphaFoldDB" id="V5WFV9"/>
<dbReference type="InterPro" id="IPR019734">
    <property type="entry name" value="TPR_rpt"/>
</dbReference>
<name>V5WFV9_9SPIO</name>
<keyword evidence="2 3" id="KW-0802">TPR repeat</keyword>
<dbReference type="InterPro" id="IPR051012">
    <property type="entry name" value="CellSynth/LPSAsmb/PSIAsmb"/>
</dbReference>
<feature type="repeat" description="TPR" evidence="3">
    <location>
        <begin position="118"/>
        <end position="151"/>
    </location>
</feature>
<dbReference type="Gene3D" id="1.25.40.10">
    <property type="entry name" value="Tetratricopeptide repeat domain"/>
    <property type="match status" value="4"/>
</dbReference>
<reference evidence="5 6" key="1">
    <citation type="journal article" date="2015" name="Stand. Genomic Sci.">
        <title>Complete genome sequence and description of Salinispira pacifica gen. nov., sp. nov., a novel spirochaete isolated form a hypersaline microbial mat.</title>
        <authorList>
            <person name="Ben Hania W."/>
            <person name="Joseph M."/>
            <person name="Schumann P."/>
            <person name="Bunk B."/>
            <person name="Fiebig A."/>
            <person name="Sproer C."/>
            <person name="Klenk H.P."/>
            <person name="Fardeau M.L."/>
            <person name="Spring S."/>
        </authorList>
    </citation>
    <scope>NUCLEOTIDE SEQUENCE [LARGE SCALE GENOMIC DNA]</scope>
    <source>
        <strain evidence="5 6">L21-RPul-D2</strain>
    </source>
</reference>
<evidence type="ECO:0000256" key="1">
    <source>
        <dbReference type="ARBA" id="ARBA00022737"/>
    </source>
</evidence>
<feature type="repeat" description="TPR" evidence="3">
    <location>
        <begin position="84"/>
        <end position="117"/>
    </location>
</feature>
<evidence type="ECO:0000313" key="5">
    <source>
        <dbReference type="EMBL" id="AHC14454.1"/>
    </source>
</evidence>
<keyword evidence="6" id="KW-1185">Reference proteome</keyword>
<dbReference type="Pfam" id="PF13181">
    <property type="entry name" value="TPR_8"/>
    <property type="match status" value="1"/>
</dbReference>
<dbReference type="PROSITE" id="PS50005">
    <property type="entry name" value="TPR"/>
    <property type="match status" value="5"/>
</dbReference>
<evidence type="ECO:0000256" key="3">
    <source>
        <dbReference type="PROSITE-ProRule" id="PRU00339"/>
    </source>
</evidence>
<feature type="repeat" description="TPR" evidence="3">
    <location>
        <begin position="222"/>
        <end position="255"/>
    </location>
</feature>
<dbReference type="HOGENOM" id="CLU_003728_2_5_12"/>
<dbReference type="PANTHER" id="PTHR45586">
    <property type="entry name" value="TPR REPEAT-CONTAINING PROTEIN PA4667"/>
    <property type="match status" value="1"/>
</dbReference>
<dbReference type="Pfam" id="PF13174">
    <property type="entry name" value="TPR_6"/>
    <property type="match status" value="1"/>
</dbReference>
<protein>
    <submittedName>
        <fullName evidence="5">TPR domain protein</fullName>
    </submittedName>
</protein>
<dbReference type="Proteomes" id="UP000018680">
    <property type="component" value="Chromosome"/>
</dbReference>
<accession>V5WFV9</accession>
<evidence type="ECO:0000256" key="2">
    <source>
        <dbReference type="ARBA" id="ARBA00022803"/>
    </source>
</evidence>
<dbReference type="RefSeq" id="WP_024267384.1">
    <property type="nucleotide sequence ID" value="NC_023035.1"/>
</dbReference>
<dbReference type="Pfam" id="PF13432">
    <property type="entry name" value="TPR_16"/>
    <property type="match status" value="2"/>
</dbReference>
<dbReference type="EMBL" id="CP006939">
    <property type="protein sequence ID" value="AHC14454.1"/>
    <property type="molecule type" value="Genomic_DNA"/>
</dbReference>
<dbReference type="eggNOG" id="COG0457">
    <property type="taxonomic scope" value="Bacteria"/>
</dbReference>
<dbReference type="Pfam" id="PF07719">
    <property type="entry name" value="TPR_2"/>
    <property type="match status" value="1"/>
</dbReference>
<proteinExistence type="predicted"/>
<dbReference type="SMART" id="SM00028">
    <property type="entry name" value="TPR"/>
    <property type="match status" value="8"/>
</dbReference>
<dbReference type="PANTHER" id="PTHR45586:SF1">
    <property type="entry name" value="LIPOPOLYSACCHARIDE ASSEMBLY PROTEIN B"/>
    <property type="match status" value="1"/>
</dbReference>
<dbReference type="SUPFAM" id="SSF81901">
    <property type="entry name" value="HCP-like"/>
    <property type="match status" value="1"/>
</dbReference>
<keyword evidence="1" id="KW-0677">Repeat</keyword>
<evidence type="ECO:0000256" key="4">
    <source>
        <dbReference type="SAM" id="MobiDB-lite"/>
    </source>
</evidence>
<dbReference type="InterPro" id="IPR013105">
    <property type="entry name" value="TPR_2"/>
</dbReference>
<dbReference type="SUPFAM" id="SSF48452">
    <property type="entry name" value="TPR-like"/>
    <property type="match status" value="1"/>
</dbReference>
<feature type="region of interest" description="Disordered" evidence="4">
    <location>
        <begin position="1"/>
        <end position="26"/>
    </location>
</feature>
<gene>
    <name evidence="5" type="ORF">L21SP2_1038</name>
</gene>
<feature type="repeat" description="TPR" evidence="3">
    <location>
        <begin position="290"/>
        <end position="323"/>
    </location>
</feature>
<sequence length="406" mass="47690">MSGFRTDVKEDHGADDGKSSSLHNDHLEIDVKETSACHSADQDEDEYAEIANLSRQGYQLLKKGQSSEAISCFREIIETDPRNNYALVGIGDSYRKKRRFQEATQYYQRCLDYYPENNYALFGLADCYRSLKQFHRAISVWERYLKLDDRNVTVLTRVADAYRKVKNLERSEAIYLQVLEMEADNAYALIGLGHLHYDFKNFEKALSYWMRMHDIQGDRVDIRVLTSIGNCHRKLKQFDEGSLYFEKALEKEPKNFYALFGLADCHRGMNEPHRSLNYWNRILDKDPENKVILTRAGDAYRKQGNLDEAENYYHRALNIEYDTYAVLGLATVNKHRGRYEDAARSLEGLLKNETRIFRIYPELMECYVQLKDQHSARDLMQRFSRIRGVHQNVQKLMQDYQRDLGI</sequence>
<evidence type="ECO:0000313" key="6">
    <source>
        <dbReference type="Proteomes" id="UP000018680"/>
    </source>
</evidence>
<dbReference type="InterPro" id="IPR011990">
    <property type="entry name" value="TPR-like_helical_dom_sf"/>
</dbReference>
<dbReference type="STRING" id="1307761.L21SP2_1038"/>
<dbReference type="OrthoDB" id="334344at2"/>
<dbReference type="PATRIC" id="fig|1307761.3.peg.1034"/>
<organism evidence="5 6">
    <name type="scientific">Salinispira pacifica</name>
    <dbReference type="NCBI Taxonomy" id="1307761"/>
    <lineage>
        <taxon>Bacteria</taxon>
        <taxon>Pseudomonadati</taxon>
        <taxon>Spirochaetota</taxon>
        <taxon>Spirochaetia</taxon>
        <taxon>Spirochaetales</taxon>
        <taxon>Spirochaetaceae</taxon>
        <taxon>Salinispira</taxon>
    </lineage>
</organism>
<feature type="repeat" description="TPR" evidence="3">
    <location>
        <begin position="50"/>
        <end position="83"/>
    </location>
</feature>